<dbReference type="Pfam" id="PF04140">
    <property type="entry name" value="ICMT"/>
    <property type="match status" value="1"/>
</dbReference>
<keyword evidence="4 5" id="KW-0472">Membrane</keyword>
<dbReference type="GO" id="GO:0005789">
    <property type="term" value="C:endoplasmic reticulum membrane"/>
    <property type="evidence" value="ECO:0007669"/>
    <property type="project" value="UniProtKB-SubCell"/>
</dbReference>
<name>A0AAN6JLU6_9BASI</name>
<dbReference type="GO" id="GO:0004671">
    <property type="term" value="F:protein C-terminal S-isoprenylcysteine carboxyl O-methyltransferase activity"/>
    <property type="evidence" value="ECO:0007669"/>
    <property type="project" value="UniProtKB-EC"/>
</dbReference>
<dbReference type="PANTHER" id="PTHR12714">
    <property type="entry name" value="PROTEIN-S ISOPRENYLCYSTEINE O-METHYLTRANSFERASE"/>
    <property type="match status" value="1"/>
</dbReference>
<evidence type="ECO:0000256" key="4">
    <source>
        <dbReference type="ARBA" id="ARBA00023136"/>
    </source>
</evidence>
<feature type="transmembrane region" description="Helical" evidence="5">
    <location>
        <begin position="71"/>
        <end position="93"/>
    </location>
</feature>
<evidence type="ECO:0000313" key="7">
    <source>
        <dbReference type="Proteomes" id="UP001176521"/>
    </source>
</evidence>
<keyword evidence="5" id="KW-0949">S-adenosyl-L-methionine</keyword>
<keyword evidence="5" id="KW-0489">Methyltransferase</keyword>
<proteinExistence type="inferred from homology"/>
<evidence type="ECO:0000256" key="5">
    <source>
        <dbReference type="RuleBase" id="RU362022"/>
    </source>
</evidence>
<comment type="similarity">
    <text evidence="5">Belongs to the class VI-like SAM-binding methyltransferase superfamily. Isoprenylcysteine carboxyl methyltransferase family.</text>
</comment>
<dbReference type="Proteomes" id="UP001176521">
    <property type="component" value="Unassembled WGS sequence"/>
</dbReference>
<gene>
    <name evidence="6" type="ORF">OC842_001592</name>
</gene>
<organism evidence="6 7">
    <name type="scientific">Tilletia horrida</name>
    <dbReference type="NCBI Taxonomy" id="155126"/>
    <lineage>
        <taxon>Eukaryota</taxon>
        <taxon>Fungi</taxon>
        <taxon>Dikarya</taxon>
        <taxon>Basidiomycota</taxon>
        <taxon>Ustilaginomycotina</taxon>
        <taxon>Exobasidiomycetes</taxon>
        <taxon>Tilletiales</taxon>
        <taxon>Tilletiaceae</taxon>
        <taxon>Tilletia</taxon>
    </lineage>
</organism>
<dbReference type="AlphaFoldDB" id="A0AAN6JLU6"/>
<accession>A0AAN6JLU6</accession>
<evidence type="ECO:0000256" key="1">
    <source>
        <dbReference type="ARBA" id="ARBA00004141"/>
    </source>
</evidence>
<dbReference type="InterPro" id="IPR007269">
    <property type="entry name" value="ICMT_MeTrfase"/>
</dbReference>
<comment type="caution">
    <text evidence="5">Lacks conserved residue(s) required for the propagation of feature annotation.</text>
</comment>
<protein>
    <recommendedName>
        <fullName evidence="5">Protein-S-isoprenylcysteine O-methyltransferase</fullName>
        <ecNumber evidence="5">2.1.1.100</ecNumber>
    </recommendedName>
</protein>
<keyword evidence="2 5" id="KW-0812">Transmembrane</keyword>
<reference evidence="6" key="1">
    <citation type="journal article" date="2023" name="PhytoFront">
        <title>Draft Genome Resources of Seven Strains of Tilletia horrida, Causal Agent of Kernel Smut of Rice.</title>
        <authorList>
            <person name="Khanal S."/>
            <person name="Antony Babu S."/>
            <person name="Zhou X.G."/>
        </authorList>
    </citation>
    <scope>NUCLEOTIDE SEQUENCE</scope>
    <source>
        <strain evidence="6">TX3</strain>
    </source>
</reference>
<dbReference type="GO" id="GO:0032259">
    <property type="term" value="P:methylation"/>
    <property type="evidence" value="ECO:0007669"/>
    <property type="project" value="UniProtKB-KW"/>
</dbReference>
<evidence type="ECO:0000313" key="6">
    <source>
        <dbReference type="EMBL" id="KAK0537539.1"/>
    </source>
</evidence>
<comment type="catalytic activity">
    <reaction evidence="5">
        <text>[protein]-C-terminal S-[(2E,6E)-farnesyl]-L-cysteine + S-adenosyl-L-methionine = [protein]-C-terminal S-[(2E,6E)-farnesyl]-L-cysteine methyl ester + S-adenosyl-L-homocysteine</text>
        <dbReference type="Rhea" id="RHEA:21672"/>
        <dbReference type="Rhea" id="RHEA-COMP:12125"/>
        <dbReference type="Rhea" id="RHEA-COMP:12126"/>
        <dbReference type="ChEBI" id="CHEBI:57856"/>
        <dbReference type="ChEBI" id="CHEBI:59789"/>
        <dbReference type="ChEBI" id="CHEBI:90510"/>
        <dbReference type="ChEBI" id="CHEBI:90511"/>
        <dbReference type="EC" id="2.1.1.100"/>
    </reaction>
</comment>
<keyword evidence="5" id="KW-0256">Endoplasmic reticulum</keyword>
<keyword evidence="3 5" id="KW-1133">Transmembrane helix</keyword>
<comment type="subcellular location">
    <subcellularLocation>
        <location evidence="5">Endoplasmic reticulum membrane</location>
        <topology evidence="5">Multi-pass membrane protein</topology>
    </subcellularLocation>
    <subcellularLocation>
        <location evidence="1">Membrane</location>
        <topology evidence="1">Multi-pass membrane protein</topology>
    </subcellularLocation>
</comment>
<keyword evidence="7" id="KW-1185">Reference proteome</keyword>
<keyword evidence="5" id="KW-0808">Transferase</keyword>
<evidence type="ECO:0000256" key="3">
    <source>
        <dbReference type="ARBA" id="ARBA00022989"/>
    </source>
</evidence>
<dbReference type="EC" id="2.1.1.100" evidence="5"/>
<sequence>MSSSSSIIPISTSDPAPGPGKSSALQLVLHLLLNAFLPTLCALLAIRSFIPPHTASNKAQSRCRQDAFAKLGLTKFPPILVSVLYTFALVWHLRVACGDVLVRFGGEWGAWAALPPLEDKAARTWEWVGWTMAGLGGALRFWCYRTLRHFFTFTLAVLDDHRIVSTGPYAIVRHPSYTGLFMVTSGLTLLMQCLPVPLVGNCPAARAAWVYAFCAFMIWSRISDEEDMMVREFEARRRARAIIAKASSARYRRGHGRQASIDSIASSSTAVSDGEPAAGAALGDGALASIGGPKAVLSKLKLKDVDLANYGSMAGVDKVIADARSGDSVEAIKAAQHLPAGLASVSEEEQSIGQAADEDYEEYRRKVPYKLLPYII</sequence>
<dbReference type="EMBL" id="JAPDMQ010000058">
    <property type="protein sequence ID" value="KAK0537539.1"/>
    <property type="molecule type" value="Genomic_DNA"/>
</dbReference>
<feature type="transmembrane region" description="Helical" evidence="5">
    <location>
        <begin position="27"/>
        <end position="50"/>
    </location>
</feature>
<evidence type="ECO:0000256" key="2">
    <source>
        <dbReference type="ARBA" id="ARBA00022692"/>
    </source>
</evidence>
<comment type="caution">
    <text evidence="6">The sequence shown here is derived from an EMBL/GenBank/DDBJ whole genome shotgun (WGS) entry which is preliminary data.</text>
</comment>
<dbReference type="PANTHER" id="PTHR12714:SF9">
    <property type="entry name" value="PROTEIN-S-ISOPRENYLCYSTEINE O-METHYLTRANSFERASE"/>
    <property type="match status" value="1"/>
</dbReference>
<dbReference type="Gene3D" id="1.20.120.1630">
    <property type="match status" value="1"/>
</dbReference>